<dbReference type="EMBL" id="KZ559500">
    <property type="protein sequence ID" value="PLN86154.1"/>
    <property type="molecule type" value="Genomic_DNA"/>
</dbReference>
<name>A0A2J5I822_9EURO</name>
<accession>A0A2J5I822</accession>
<proteinExistence type="predicted"/>
<evidence type="ECO:0000256" key="1">
    <source>
        <dbReference type="ARBA" id="ARBA00022741"/>
    </source>
</evidence>
<dbReference type="AlphaFoldDB" id="A0A2J5I822"/>
<dbReference type="GO" id="GO:0003924">
    <property type="term" value="F:GTPase activity"/>
    <property type="evidence" value="ECO:0007669"/>
    <property type="project" value="InterPro"/>
</dbReference>
<dbReference type="InterPro" id="IPR006689">
    <property type="entry name" value="Small_GTPase_ARF/SAR"/>
</dbReference>
<organism evidence="3 4">
    <name type="scientific">Aspergillus taichungensis</name>
    <dbReference type="NCBI Taxonomy" id="482145"/>
    <lineage>
        <taxon>Eukaryota</taxon>
        <taxon>Fungi</taxon>
        <taxon>Dikarya</taxon>
        <taxon>Ascomycota</taxon>
        <taxon>Pezizomycotina</taxon>
        <taxon>Eurotiomycetes</taxon>
        <taxon>Eurotiomycetidae</taxon>
        <taxon>Eurotiales</taxon>
        <taxon>Aspergillaceae</taxon>
        <taxon>Aspergillus</taxon>
        <taxon>Aspergillus subgen. Circumdati</taxon>
    </lineage>
</organism>
<protein>
    <submittedName>
        <fullName evidence="3">Uncharacterized protein</fullName>
    </submittedName>
</protein>
<keyword evidence="4" id="KW-1185">Reference proteome</keyword>
<keyword evidence="2" id="KW-0342">GTP-binding</keyword>
<evidence type="ECO:0000256" key="2">
    <source>
        <dbReference type="ARBA" id="ARBA00023134"/>
    </source>
</evidence>
<dbReference type="InterPro" id="IPR027417">
    <property type="entry name" value="P-loop_NTPase"/>
</dbReference>
<dbReference type="Proteomes" id="UP000235023">
    <property type="component" value="Unassembled WGS sequence"/>
</dbReference>
<evidence type="ECO:0000313" key="3">
    <source>
        <dbReference type="EMBL" id="PLN86154.1"/>
    </source>
</evidence>
<evidence type="ECO:0000313" key="4">
    <source>
        <dbReference type="Proteomes" id="UP000235023"/>
    </source>
</evidence>
<dbReference type="GO" id="GO:0005525">
    <property type="term" value="F:GTP binding"/>
    <property type="evidence" value="ECO:0007669"/>
    <property type="project" value="UniProtKB-KW"/>
</dbReference>
<keyword evidence="1" id="KW-0547">Nucleotide-binding</keyword>
<reference evidence="4" key="1">
    <citation type="submission" date="2017-12" db="EMBL/GenBank/DDBJ databases">
        <authorList>
            <consortium name="DOE Joint Genome Institute"/>
            <person name="Mondo S.J."/>
            <person name="Kjaerbolling I."/>
            <person name="Vesth T.C."/>
            <person name="Frisvad J.C."/>
            <person name="Nybo J.L."/>
            <person name="Theobald S."/>
            <person name="Kuo A."/>
            <person name="Bowyer P."/>
            <person name="Matsuda Y."/>
            <person name="Lyhne E.K."/>
            <person name="Kogle M.E."/>
            <person name="Clum A."/>
            <person name="Lipzen A."/>
            <person name="Salamov A."/>
            <person name="Ngan C.Y."/>
            <person name="Daum C."/>
            <person name="Chiniquy J."/>
            <person name="Barry K."/>
            <person name="LaButti K."/>
            <person name="Haridas S."/>
            <person name="Simmons B.A."/>
            <person name="Magnuson J.K."/>
            <person name="Mortensen U.H."/>
            <person name="Larsen T.O."/>
            <person name="Grigoriev I.V."/>
            <person name="Baker S.E."/>
            <person name="Andersen M.R."/>
            <person name="Nordberg H.P."/>
            <person name="Cantor M.N."/>
            <person name="Hua S.X."/>
        </authorList>
    </citation>
    <scope>NUCLEOTIDE SEQUENCE [LARGE SCALE GENOMIC DNA]</scope>
    <source>
        <strain evidence="4">IBT 19404</strain>
    </source>
</reference>
<dbReference type="Pfam" id="PF00025">
    <property type="entry name" value="Arf"/>
    <property type="match status" value="1"/>
</dbReference>
<dbReference type="SUPFAM" id="SSF52540">
    <property type="entry name" value="P-loop containing nucleoside triphosphate hydrolases"/>
    <property type="match status" value="1"/>
</dbReference>
<gene>
    <name evidence="3" type="ORF">BDW42DRAFT_182663</name>
</gene>
<dbReference type="Gene3D" id="3.40.50.300">
    <property type="entry name" value="P-loop containing nucleotide triphosphate hydrolases"/>
    <property type="match status" value="1"/>
</dbReference>
<dbReference type="OrthoDB" id="427186at2759"/>
<sequence>MFGSEVDTFEVETFEYPRKCSWTVWNVTLGSDMIKSQLRHYFRDTDVVIYVHDCDPRRDSSQDNIPHIHLWDEKHCQFHYIVPNKQDLLSPEQARDIAINLPKHYEKKLSRYQQKILWKIVDHKISAATGEGVREILDEMYHELSRRQYPISMSPPSPRLTISSPRLEGRIRRGSSVDPPDAAAFWELFTSADIPSWDHQVHLKAAYILVLEYIKLQRSTFAMADTFLAHLRILRLIQPHKFSSNEHLTLTIFWLVQLQAAIIDYSLHNDLDRYPCWHDFYNILFHQPTLQNPRLWSAYFTDNDLFCGDRAWHKWVSPSRQPLPALAPPLDQPADMPFVHGGLSRLLRFAFAVMQYIEKSPSEDVDVIAKALAILQPTTVHLRAKGVGIPPYSKTHACYWIHIARACLLSLDSIESGQTINASQMSFADFGALAANCAVLENVVGRRLKREDAEKSPQSLEDVLSTILSKPGNVDIAVPSCCAQPVDCDWGIPTDCIKISNFAH</sequence>